<keyword evidence="2" id="KW-1185">Reference proteome</keyword>
<dbReference type="Proteomes" id="UP000799771">
    <property type="component" value="Unassembled WGS sequence"/>
</dbReference>
<dbReference type="InterPro" id="IPR011990">
    <property type="entry name" value="TPR-like_helical_dom_sf"/>
</dbReference>
<gene>
    <name evidence="1" type="ORF">P153DRAFT_425390</name>
</gene>
<sequence length="389" mass="43161">MCVLPVAPRARVGFYTLNKKQRVLQMEAHTADAIIADFLAQRSNLTHGSNIRRVAKKYQVDIEALASLAIVTYRVPDLTDPAKRAQLPPSQHKTIAGLLLQGCAQAEDPLAIVHIMTAVYLSTVTAEPAYKEIARLFPQSELVQYRKTLEKIGSQAQSIALGPEALTLQGLFLEKEGQRQKAQAAYEEAVKLCHFKFNPRARHPMQIPLITPWNALGYLLKSDQDPSVRLQAKTYFEKGAFEGDDPLSYYELSAFEERTSTNWLQYTSKAAASGHREAMVNLAAFYQDASTDSSPVLADSKLKSALGWLTGWKSGSAAALAREWLQAAANVGHKPSLFRLADHYEATGDHERAREALRRVLDPPGSAERGEEWPQLVQQARKRLAGIRT</sequence>
<evidence type="ECO:0000313" key="2">
    <source>
        <dbReference type="Proteomes" id="UP000799771"/>
    </source>
</evidence>
<evidence type="ECO:0008006" key="3">
    <source>
        <dbReference type="Google" id="ProtNLM"/>
    </source>
</evidence>
<name>A0A6A6A2I9_9PLEO</name>
<dbReference type="EMBL" id="ML977514">
    <property type="protein sequence ID" value="KAF2126212.1"/>
    <property type="molecule type" value="Genomic_DNA"/>
</dbReference>
<dbReference type="Pfam" id="PF13181">
    <property type="entry name" value="TPR_8"/>
    <property type="match status" value="2"/>
</dbReference>
<dbReference type="InterPro" id="IPR019734">
    <property type="entry name" value="TPR_rpt"/>
</dbReference>
<dbReference type="Gene3D" id="1.25.40.10">
    <property type="entry name" value="Tetratricopeptide repeat domain"/>
    <property type="match status" value="1"/>
</dbReference>
<reference evidence="1" key="1">
    <citation type="journal article" date="2020" name="Stud. Mycol.">
        <title>101 Dothideomycetes genomes: a test case for predicting lifestyles and emergence of pathogens.</title>
        <authorList>
            <person name="Haridas S."/>
            <person name="Albert R."/>
            <person name="Binder M."/>
            <person name="Bloem J."/>
            <person name="Labutti K."/>
            <person name="Salamov A."/>
            <person name="Andreopoulos B."/>
            <person name="Baker S."/>
            <person name="Barry K."/>
            <person name="Bills G."/>
            <person name="Bluhm B."/>
            <person name="Cannon C."/>
            <person name="Castanera R."/>
            <person name="Culley D."/>
            <person name="Daum C."/>
            <person name="Ezra D."/>
            <person name="Gonzalez J."/>
            <person name="Henrissat B."/>
            <person name="Kuo A."/>
            <person name="Liang C."/>
            <person name="Lipzen A."/>
            <person name="Lutzoni F."/>
            <person name="Magnuson J."/>
            <person name="Mondo S."/>
            <person name="Nolan M."/>
            <person name="Ohm R."/>
            <person name="Pangilinan J."/>
            <person name="Park H.-J."/>
            <person name="Ramirez L."/>
            <person name="Alfaro M."/>
            <person name="Sun H."/>
            <person name="Tritt A."/>
            <person name="Yoshinaga Y."/>
            <person name="Zwiers L.-H."/>
            <person name="Turgeon B."/>
            <person name="Goodwin S."/>
            <person name="Spatafora J."/>
            <person name="Crous P."/>
            <person name="Grigoriev I."/>
        </authorList>
    </citation>
    <scope>NUCLEOTIDE SEQUENCE</scope>
    <source>
        <strain evidence="1">CBS 119687</strain>
    </source>
</reference>
<protein>
    <recommendedName>
        <fullName evidence="3">HCP-like protein</fullName>
    </recommendedName>
</protein>
<evidence type="ECO:0000313" key="1">
    <source>
        <dbReference type="EMBL" id="KAF2126212.1"/>
    </source>
</evidence>
<organism evidence="1 2">
    <name type="scientific">Dothidotthia symphoricarpi CBS 119687</name>
    <dbReference type="NCBI Taxonomy" id="1392245"/>
    <lineage>
        <taxon>Eukaryota</taxon>
        <taxon>Fungi</taxon>
        <taxon>Dikarya</taxon>
        <taxon>Ascomycota</taxon>
        <taxon>Pezizomycotina</taxon>
        <taxon>Dothideomycetes</taxon>
        <taxon>Pleosporomycetidae</taxon>
        <taxon>Pleosporales</taxon>
        <taxon>Dothidotthiaceae</taxon>
        <taxon>Dothidotthia</taxon>
    </lineage>
</organism>
<proteinExistence type="predicted"/>
<dbReference type="SUPFAM" id="SSF81901">
    <property type="entry name" value="HCP-like"/>
    <property type="match status" value="1"/>
</dbReference>
<dbReference type="OrthoDB" id="5379420at2759"/>
<dbReference type="AlphaFoldDB" id="A0A6A6A2I9"/>
<accession>A0A6A6A2I9</accession>
<dbReference type="GeneID" id="54412973"/>
<dbReference type="RefSeq" id="XP_033520604.1">
    <property type="nucleotide sequence ID" value="XM_033672541.1"/>
</dbReference>